<dbReference type="EMBL" id="JAMTCC010000009">
    <property type="protein sequence ID" value="MCT7945081.1"/>
    <property type="molecule type" value="Genomic_DNA"/>
</dbReference>
<organism evidence="1 2">
    <name type="scientific">Shewanella septentrionalis</name>
    <dbReference type="NCBI Taxonomy" id="2952223"/>
    <lineage>
        <taxon>Bacteria</taxon>
        <taxon>Pseudomonadati</taxon>
        <taxon>Pseudomonadota</taxon>
        <taxon>Gammaproteobacteria</taxon>
        <taxon>Alteromonadales</taxon>
        <taxon>Shewanellaceae</taxon>
        <taxon>Shewanella</taxon>
    </lineage>
</organism>
<name>A0A9X2WTB7_9GAMM</name>
<dbReference type="Gene3D" id="3.30.70.270">
    <property type="match status" value="1"/>
</dbReference>
<dbReference type="InterPro" id="IPR043128">
    <property type="entry name" value="Rev_trsase/Diguanyl_cyclase"/>
</dbReference>
<dbReference type="Proteomes" id="UP001155604">
    <property type="component" value="Unassembled WGS sequence"/>
</dbReference>
<accession>A0A9X2WTB7</accession>
<dbReference type="InterPro" id="IPR029787">
    <property type="entry name" value="Nucleotide_cyclase"/>
</dbReference>
<gene>
    <name evidence="1" type="ORF">NE536_06830</name>
</gene>
<keyword evidence="2" id="KW-1185">Reference proteome</keyword>
<dbReference type="RefSeq" id="WP_261272227.1">
    <property type="nucleotide sequence ID" value="NZ_JAMTCC010000009.1"/>
</dbReference>
<comment type="caution">
    <text evidence="1">The sequence shown here is derived from an EMBL/GenBank/DDBJ whole genome shotgun (WGS) entry which is preliminary data.</text>
</comment>
<dbReference type="AlphaFoldDB" id="A0A9X2WTB7"/>
<protein>
    <submittedName>
        <fullName evidence="1">GGDEF domain-containing protein</fullName>
    </submittedName>
</protein>
<sequence>MLPETINPNLSLLDSDNQQVNLTRWMHQCELIKSYYNANTVFIFQKTSAGFEIIVSAITETPQFTAGTLYPAEFELFQQIQNSQPDGLYHNLGSFMLDDLPRDFDGIQHILSRPIAWPDGSQFGALCVLNPHMAEPLANAAMLEPFQILLQQELSLLCQNHRIESLSMRDQETGMLNHYGFLMMAPRQLNLGRRFGAHAGIIFFELLSPDNAPVPLEDNHHRLLGKLIQDTIRTADVAAHYNTTQFVVLAFVDGERDIQHIMKRVEKLLEQQNHLLRLDASYSFFTPESSAKLAPMMELARGKLDSMRPAMPEIEDSPIKPAIDSSLYDNPAADSAAL</sequence>
<evidence type="ECO:0000313" key="2">
    <source>
        <dbReference type="Proteomes" id="UP001155604"/>
    </source>
</evidence>
<dbReference type="SUPFAM" id="SSF55073">
    <property type="entry name" value="Nucleotide cyclase"/>
    <property type="match status" value="1"/>
</dbReference>
<evidence type="ECO:0000313" key="1">
    <source>
        <dbReference type="EMBL" id="MCT7945081.1"/>
    </source>
</evidence>
<reference evidence="1" key="1">
    <citation type="journal article" date="2023" name="Int. J. Syst. Evol. Microbiol.">
        <title>&lt;i&gt;Shewanella septentrionalis&lt;/i&gt; sp. nov. and &lt;i&gt;Shewanella holmiensis&lt;/i&gt; sp. nov., isolated from Baltic Sea water and sediments.</title>
        <authorList>
            <person name="Martin-Rodriguez A.J."/>
            <person name="Thorell K."/>
            <person name="Joffre E."/>
            <person name="Jensie-Markopoulos S."/>
            <person name="Moore E.R.B."/>
            <person name="Sjoling A."/>
        </authorList>
    </citation>
    <scope>NUCLEOTIDE SEQUENCE</scope>
    <source>
        <strain evidence="1">SP1W3</strain>
    </source>
</reference>
<proteinExistence type="predicted"/>